<protein>
    <recommendedName>
        <fullName evidence="3">DUF229 domain-containing protein</fullName>
    </recommendedName>
</protein>
<dbReference type="InterPro" id="IPR004245">
    <property type="entry name" value="DUF229"/>
</dbReference>
<name>A0A0B2V827_TOXCA</name>
<dbReference type="AlphaFoldDB" id="A0A0B2V827"/>
<evidence type="ECO:0008006" key="3">
    <source>
        <dbReference type="Google" id="ProtNLM"/>
    </source>
</evidence>
<dbReference type="OMA" id="WIGAFNW"/>
<accession>A0A0B2V827</accession>
<gene>
    <name evidence="1" type="ORF">Tcan_15788</name>
</gene>
<evidence type="ECO:0000313" key="1">
    <source>
        <dbReference type="EMBL" id="KHN77617.1"/>
    </source>
</evidence>
<dbReference type="EMBL" id="JPKZ01002261">
    <property type="protein sequence ID" value="KHN77617.1"/>
    <property type="molecule type" value="Genomic_DNA"/>
</dbReference>
<reference evidence="1 2" key="1">
    <citation type="submission" date="2014-11" db="EMBL/GenBank/DDBJ databases">
        <title>Genetic blueprint of the zoonotic pathogen Toxocara canis.</title>
        <authorList>
            <person name="Zhu X.-Q."/>
            <person name="Korhonen P.K."/>
            <person name="Cai H."/>
            <person name="Young N.D."/>
            <person name="Nejsum P."/>
            <person name="von Samson-Himmelstjerna G."/>
            <person name="Boag P.R."/>
            <person name="Tan P."/>
            <person name="Li Q."/>
            <person name="Min J."/>
            <person name="Yang Y."/>
            <person name="Wang X."/>
            <person name="Fang X."/>
            <person name="Hall R.S."/>
            <person name="Hofmann A."/>
            <person name="Sternberg P.W."/>
            <person name="Jex A.R."/>
            <person name="Gasser R.B."/>
        </authorList>
    </citation>
    <scope>NUCLEOTIDE SEQUENCE [LARGE SCALE GENOMIC DNA]</scope>
    <source>
        <strain evidence="1">PN_DK_2014</strain>
    </source>
</reference>
<dbReference type="InterPro" id="IPR017850">
    <property type="entry name" value="Alkaline_phosphatase_core_sf"/>
</dbReference>
<organism evidence="1 2">
    <name type="scientific">Toxocara canis</name>
    <name type="common">Canine roundworm</name>
    <dbReference type="NCBI Taxonomy" id="6265"/>
    <lineage>
        <taxon>Eukaryota</taxon>
        <taxon>Metazoa</taxon>
        <taxon>Ecdysozoa</taxon>
        <taxon>Nematoda</taxon>
        <taxon>Chromadorea</taxon>
        <taxon>Rhabditida</taxon>
        <taxon>Spirurina</taxon>
        <taxon>Ascaridomorpha</taxon>
        <taxon>Ascaridoidea</taxon>
        <taxon>Toxocaridae</taxon>
        <taxon>Toxocara</taxon>
    </lineage>
</organism>
<dbReference type="Pfam" id="PF02995">
    <property type="entry name" value="DUF229"/>
    <property type="match status" value="1"/>
</dbReference>
<sequence>KTFKVLHKYFESTTFYYHNKNGQNSRPNAHAIFSGNRIESLHIGTKRQLNIIMEEEVKNSCHNPVKDDHLIMFDFEKLNYAIALADDWVNGFYWPSCKGYSHLPTEHYMRPLSKLHEENKKFYAKHFIDGACITIVHKTLEYMSVFLKSHLGIAKFMHIWTSVLSHNRLYDVNSIDDITADFFRQNIDALNNSFIFFMGDHGLRFGKFRGTPIGAMEDNNPMLEVALPSWLRRHKELIINIRDNSHLHTSHYDLYATFVDIAKVARKDNFMTFRDHDFREELGPIRGRRAKSLFRPIKTNRTCEEMDIAEEYCLCVEKWITVNQTSNFSRSAGQYIADAINSILKEKKLDHLCEKLQLKEVLKEEKHESQTVVRMKISTVPSGIFEAQLRYDDGQYHIASDIYRIDGYGKRADCASWSEDRRYCHCKGGQT</sequence>
<dbReference type="PANTHER" id="PTHR10974:SF75">
    <property type="entry name" value="SULFATASE DOMAIN-CONTAINING PROTEIN"/>
    <property type="match status" value="1"/>
</dbReference>
<keyword evidence="2" id="KW-1185">Reference proteome</keyword>
<dbReference type="PANTHER" id="PTHR10974">
    <property type="entry name" value="FI08016P-RELATED"/>
    <property type="match status" value="1"/>
</dbReference>
<feature type="non-terminal residue" evidence="1">
    <location>
        <position position="1"/>
    </location>
</feature>
<dbReference type="Proteomes" id="UP000031036">
    <property type="component" value="Unassembled WGS sequence"/>
</dbReference>
<dbReference type="STRING" id="6265.A0A0B2V827"/>
<comment type="caution">
    <text evidence="1">The sequence shown here is derived from an EMBL/GenBank/DDBJ whole genome shotgun (WGS) entry which is preliminary data.</text>
</comment>
<evidence type="ECO:0000313" key="2">
    <source>
        <dbReference type="Proteomes" id="UP000031036"/>
    </source>
</evidence>
<dbReference type="GO" id="GO:0005615">
    <property type="term" value="C:extracellular space"/>
    <property type="evidence" value="ECO:0007669"/>
    <property type="project" value="TreeGrafter"/>
</dbReference>
<dbReference type="OrthoDB" id="5782315at2759"/>
<proteinExistence type="predicted"/>
<dbReference type="SUPFAM" id="SSF53649">
    <property type="entry name" value="Alkaline phosphatase-like"/>
    <property type="match status" value="1"/>
</dbReference>